<keyword evidence="7 8" id="KW-0472">Membrane</keyword>
<dbReference type="RefSeq" id="WP_188123023.1">
    <property type="nucleotide sequence ID" value="NZ_BOMP01000107.1"/>
</dbReference>
<feature type="transmembrane region" description="Helical" evidence="8">
    <location>
        <begin position="190"/>
        <end position="211"/>
    </location>
</feature>
<evidence type="ECO:0000313" key="9">
    <source>
        <dbReference type="EMBL" id="GIE43488.1"/>
    </source>
</evidence>
<evidence type="ECO:0000256" key="3">
    <source>
        <dbReference type="ARBA" id="ARBA00022428"/>
    </source>
</evidence>
<evidence type="ECO:0000256" key="6">
    <source>
        <dbReference type="ARBA" id="ARBA00022989"/>
    </source>
</evidence>
<feature type="transmembrane region" description="Helical" evidence="8">
    <location>
        <begin position="112"/>
        <end position="130"/>
    </location>
</feature>
<feature type="transmembrane region" description="Helical" evidence="8">
    <location>
        <begin position="25"/>
        <end position="43"/>
    </location>
</feature>
<accession>A0A7W7HI14</accession>
<name>A0A7W7HI14_9ACTN</name>
<dbReference type="PANTHER" id="PTHR13929">
    <property type="entry name" value="1,4-DIHYDROXY-2-NAPHTHOATE OCTAPRENYLTRANSFERASE"/>
    <property type="match status" value="1"/>
</dbReference>
<keyword evidence="3" id="KW-0474">Menaquinone biosynthesis</keyword>
<dbReference type="Proteomes" id="UP000590511">
    <property type="component" value="Unassembled WGS sequence"/>
</dbReference>
<evidence type="ECO:0000256" key="2">
    <source>
        <dbReference type="ARBA" id="ARBA00004863"/>
    </source>
</evidence>
<dbReference type="GO" id="GO:0016020">
    <property type="term" value="C:membrane"/>
    <property type="evidence" value="ECO:0007669"/>
    <property type="project" value="UniProtKB-SubCell"/>
</dbReference>
<comment type="caution">
    <text evidence="10">The sequence shown here is derived from an EMBL/GenBank/DDBJ whole genome shotgun (WGS) entry which is preliminary data.</text>
</comment>
<keyword evidence="5 8" id="KW-0812">Transmembrane</keyword>
<dbReference type="EMBL" id="JACHNC010000001">
    <property type="protein sequence ID" value="MBB4750914.1"/>
    <property type="molecule type" value="Genomic_DNA"/>
</dbReference>
<dbReference type="PANTHER" id="PTHR13929:SF0">
    <property type="entry name" value="UBIA PRENYLTRANSFERASE DOMAIN-CONTAINING PROTEIN 1"/>
    <property type="match status" value="1"/>
</dbReference>
<gene>
    <name evidence="9" type="ORF">Alo02nite_63860</name>
    <name evidence="10" type="ORF">BJ964_005075</name>
</gene>
<feature type="transmembrane region" description="Helical" evidence="8">
    <location>
        <begin position="232"/>
        <end position="254"/>
    </location>
</feature>
<dbReference type="UniPathway" id="UPA00079"/>
<feature type="transmembrane region" description="Helical" evidence="8">
    <location>
        <begin position="260"/>
        <end position="282"/>
    </location>
</feature>
<protein>
    <submittedName>
        <fullName evidence="10">1,4-dihydroxy-2-naphthoate octaprenyltransferase</fullName>
        <ecNumber evidence="10">2.5.1.-</ecNumber>
        <ecNumber evidence="10">2.5.1.74</ecNumber>
    </submittedName>
</protein>
<dbReference type="InterPro" id="IPR044878">
    <property type="entry name" value="UbiA_sf"/>
</dbReference>
<dbReference type="EC" id="2.5.1.74" evidence="10"/>
<feature type="transmembrane region" description="Helical" evidence="8">
    <location>
        <begin position="294"/>
        <end position="314"/>
    </location>
</feature>
<dbReference type="EMBL" id="BOMP01000107">
    <property type="protein sequence ID" value="GIE43488.1"/>
    <property type="molecule type" value="Genomic_DNA"/>
</dbReference>
<sequence length="315" mass="34139">MTVLPVTPPLGDRLRAYAKLAKLSFYDYYLCVFVVWTLLTAPARTDPSTFAVLLLFDLGWVGVVAATVTLDDVTGYRDGSDDRNYAPGAVLRDRARKPLLSGALTVRQAVRFGYAAALWGVLCWTAAILIAPYQPVGAIVAAAFSVFISVQYSYGLRLSYRGGQELVILLSTALCVLIPYWLLAGSVSGLALLESFLFGLWSLLVSVYSNVNDVEGDRAAGRRNLATRVSPDTYRVLIGLLTLLEPVAIGVAIATGAAPWWFALVYLPVLLIRLRQVGFGLLRAQPLAARKLGITAHRTGVAVLVVANLLIFHVR</sequence>
<dbReference type="AlphaFoldDB" id="A0A7W7HI14"/>
<dbReference type="EC" id="2.5.1.-" evidence="10"/>
<keyword evidence="12" id="KW-1185">Reference proteome</keyword>
<proteinExistence type="predicted"/>
<comment type="pathway">
    <text evidence="2">Quinol/quinone metabolism; menaquinone biosynthesis.</text>
</comment>
<reference evidence="10 11" key="1">
    <citation type="submission" date="2020-08" db="EMBL/GenBank/DDBJ databases">
        <title>Sequencing the genomes of 1000 actinobacteria strains.</title>
        <authorList>
            <person name="Klenk H.-P."/>
        </authorList>
    </citation>
    <scope>NUCLEOTIDE SEQUENCE [LARGE SCALE GENOMIC DNA]</scope>
    <source>
        <strain evidence="10 11">DSM 43150</strain>
    </source>
</reference>
<evidence type="ECO:0000256" key="7">
    <source>
        <dbReference type="ARBA" id="ARBA00023136"/>
    </source>
</evidence>
<reference evidence="9 12" key="2">
    <citation type="submission" date="2021-01" db="EMBL/GenBank/DDBJ databases">
        <title>Whole genome shotgun sequence of Actinoplanes lobatus NBRC 12513.</title>
        <authorList>
            <person name="Komaki H."/>
            <person name="Tamura T."/>
        </authorList>
    </citation>
    <scope>NUCLEOTIDE SEQUENCE [LARGE SCALE GENOMIC DNA]</scope>
    <source>
        <strain evidence="9 12">NBRC 12513</strain>
    </source>
</reference>
<evidence type="ECO:0000313" key="12">
    <source>
        <dbReference type="Proteomes" id="UP000631312"/>
    </source>
</evidence>
<keyword evidence="4 10" id="KW-0808">Transferase</keyword>
<keyword evidence="6 8" id="KW-1133">Transmembrane helix</keyword>
<dbReference type="InterPro" id="IPR000537">
    <property type="entry name" value="UbiA_prenyltransferase"/>
</dbReference>
<evidence type="ECO:0000313" key="10">
    <source>
        <dbReference type="EMBL" id="MBB4750914.1"/>
    </source>
</evidence>
<feature type="transmembrane region" description="Helical" evidence="8">
    <location>
        <begin position="166"/>
        <end position="184"/>
    </location>
</feature>
<feature type="transmembrane region" description="Helical" evidence="8">
    <location>
        <begin position="49"/>
        <end position="70"/>
    </location>
</feature>
<feature type="transmembrane region" description="Helical" evidence="8">
    <location>
        <begin position="136"/>
        <end position="154"/>
    </location>
</feature>
<dbReference type="GO" id="GO:0042371">
    <property type="term" value="P:vitamin K biosynthetic process"/>
    <property type="evidence" value="ECO:0007669"/>
    <property type="project" value="TreeGrafter"/>
</dbReference>
<evidence type="ECO:0000256" key="4">
    <source>
        <dbReference type="ARBA" id="ARBA00022679"/>
    </source>
</evidence>
<organism evidence="10 11">
    <name type="scientific">Actinoplanes lobatus</name>
    <dbReference type="NCBI Taxonomy" id="113568"/>
    <lineage>
        <taxon>Bacteria</taxon>
        <taxon>Bacillati</taxon>
        <taxon>Actinomycetota</taxon>
        <taxon>Actinomycetes</taxon>
        <taxon>Micromonosporales</taxon>
        <taxon>Micromonosporaceae</taxon>
        <taxon>Actinoplanes</taxon>
    </lineage>
</organism>
<evidence type="ECO:0000313" key="11">
    <source>
        <dbReference type="Proteomes" id="UP000590511"/>
    </source>
</evidence>
<dbReference type="CDD" id="cd13956">
    <property type="entry name" value="PT_UbiA"/>
    <property type="match status" value="1"/>
</dbReference>
<evidence type="ECO:0000256" key="8">
    <source>
        <dbReference type="SAM" id="Phobius"/>
    </source>
</evidence>
<comment type="subcellular location">
    <subcellularLocation>
        <location evidence="1">Membrane</location>
        <topology evidence="1">Multi-pass membrane protein</topology>
    </subcellularLocation>
</comment>
<dbReference type="InterPro" id="IPR026046">
    <property type="entry name" value="UBIAD1"/>
</dbReference>
<dbReference type="Pfam" id="PF01040">
    <property type="entry name" value="UbiA"/>
    <property type="match status" value="1"/>
</dbReference>
<evidence type="ECO:0000256" key="1">
    <source>
        <dbReference type="ARBA" id="ARBA00004141"/>
    </source>
</evidence>
<evidence type="ECO:0000256" key="5">
    <source>
        <dbReference type="ARBA" id="ARBA00022692"/>
    </source>
</evidence>
<dbReference type="GO" id="GO:0046428">
    <property type="term" value="F:1,4-dihydroxy-2-naphthoate polyprenyltransferase activity"/>
    <property type="evidence" value="ECO:0007669"/>
    <property type="project" value="UniProtKB-EC"/>
</dbReference>
<dbReference type="GO" id="GO:0009234">
    <property type="term" value="P:menaquinone biosynthetic process"/>
    <property type="evidence" value="ECO:0007669"/>
    <property type="project" value="UniProtKB-UniPathway"/>
</dbReference>
<dbReference type="Gene3D" id="1.10.357.140">
    <property type="entry name" value="UbiA prenyltransferase"/>
    <property type="match status" value="1"/>
</dbReference>
<dbReference type="Proteomes" id="UP000631312">
    <property type="component" value="Unassembled WGS sequence"/>
</dbReference>